<dbReference type="Proteomes" id="UP001440984">
    <property type="component" value="Unassembled WGS sequence"/>
</dbReference>
<dbReference type="PANTHER" id="PTHR37017">
    <property type="entry name" value="AB HYDROLASE-1 DOMAIN-CONTAINING PROTEIN-RELATED"/>
    <property type="match status" value="1"/>
</dbReference>
<evidence type="ECO:0000259" key="1">
    <source>
        <dbReference type="Pfam" id="PF12697"/>
    </source>
</evidence>
<accession>A0ABV0L9C0</accession>
<dbReference type="GO" id="GO:0016787">
    <property type="term" value="F:hydrolase activity"/>
    <property type="evidence" value="ECO:0007669"/>
    <property type="project" value="UniProtKB-KW"/>
</dbReference>
<protein>
    <submittedName>
        <fullName evidence="2">Alpha/beta fold hydrolase</fullName>
    </submittedName>
</protein>
<dbReference type="Gene3D" id="3.40.50.1820">
    <property type="entry name" value="alpha/beta hydrolase"/>
    <property type="match status" value="1"/>
</dbReference>
<dbReference type="RefSeq" id="WP_348948563.1">
    <property type="nucleotide sequence ID" value="NZ_JBDZYD010000002.1"/>
</dbReference>
<dbReference type="InterPro" id="IPR029058">
    <property type="entry name" value="AB_hydrolase_fold"/>
</dbReference>
<gene>
    <name evidence="2" type="ORF">ABJI51_07455</name>
</gene>
<dbReference type="EMBL" id="JBDZYD010000002">
    <property type="protein sequence ID" value="MEQ0558902.1"/>
    <property type="molecule type" value="Genomic_DNA"/>
</dbReference>
<reference evidence="2 3" key="1">
    <citation type="submission" date="2024-05" db="EMBL/GenBank/DDBJ databases">
        <authorList>
            <person name="Zhao H."/>
            <person name="Xu Y."/>
            <person name="Lin S."/>
            <person name="Spain J.C."/>
            <person name="Zhou N.-Y."/>
        </authorList>
    </citation>
    <scope>NUCLEOTIDE SEQUENCE [LARGE SCALE GENOMIC DNA]</scope>
    <source>
        <strain evidence="2 3">NEAU-NG30</strain>
    </source>
</reference>
<keyword evidence="2" id="KW-0378">Hydrolase</keyword>
<evidence type="ECO:0000313" key="2">
    <source>
        <dbReference type="EMBL" id="MEQ0558902.1"/>
    </source>
</evidence>
<sequence>MPTFVLVHGAWHGPWAWDRLVPLLHAAGARTLTPELGSAAGHGLHDDAGIVAAALDSVAGDEVVLIGHSYAGLVVREAADLRPSAVRHVVLMDGWAGADGTSLLDLAPGPFGQAMHAAAADSGLVPAPPPSAFGVESTGDAAWLAQRLRPQPLRTLTEATRLSGAVDEIPGTAVCCRPQAYPFEAFAATAGYRTITVDCPHDGVLTHPALVARVLLGVREQEARSLK</sequence>
<organism evidence="2 3">
    <name type="scientific">Amycolatopsis melonis</name>
    <dbReference type="NCBI Taxonomy" id="3156488"/>
    <lineage>
        <taxon>Bacteria</taxon>
        <taxon>Bacillati</taxon>
        <taxon>Actinomycetota</taxon>
        <taxon>Actinomycetes</taxon>
        <taxon>Pseudonocardiales</taxon>
        <taxon>Pseudonocardiaceae</taxon>
        <taxon>Amycolatopsis</taxon>
    </lineage>
</organism>
<dbReference type="InterPro" id="IPR052897">
    <property type="entry name" value="Sec-Metab_Biosynth_Hydrolase"/>
</dbReference>
<comment type="caution">
    <text evidence="2">The sequence shown here is derived from an EMBL/GenBank/DDBJ whole genome shotgun (WGS) entry which is preliminary data.</text>
</comment>
<dbReference type="SUPFAM" id="SSF53474">
    <property type="entry name" value="alpha/beta-Hydrolases"/>
    <property type="match status" value="1"/>
</dbReference>
<name>A0ABV0L9C0_9PSEU</name>
<dbReference type="PANTHER" id="PTHR37017:SF11">
    <property type="entry name" value="ESTERASE_LIPASE_THIOESTERASE DOMAIN-CONTAINING PROTEIN"/>
    <property type="match status" value="1"/>
</dbReference>
<dbReference type="InterPro" id="IPR000073">
    <property type="entry name" value="AB_hydrolase_1"/>
</dbReference>
<dbReference type="Pfam" id="PF12697">
    <property type="entry name" value="Abhydrolase_6"/>
    <property type="match status" value="1"/>
</dbReference>
<proteinExistence type="predicted"/>
<evidence type="ECO:0000313" key="3">
    <source>
        <dbReference type="Proteomes" id="UP001440984"/>
    </source>
</evidence>
<keyword evidence="3" id="KW-1185">Reference proteome</keyword>
<feature type="domain" description="AB hydrolase-1" evidence="1">
    <location>
        <begin position="4"/>
        <end position="213"/>
    </location>
</feature>